<dbReference type="GO" id="GO:0005737">
    <property type="term" value="C:cytoplasm"/>
    <property type="evidence" value="ECO:0007669"/>
    <property type="project" value="TreeGrafter"/>
</dbReference>
<dbReference type="PANTHER" id="PTHR13058">
    <property type="entry name" value="THREE PRIME REPAIR EXONUCLEASE 1, 2"/>
    <property type="match status" value="1"/>
</dbReference>
<keyword evidence="5" id="KW-0269">Exonuclease</keyword>
<evidence type="ECO:0000256" key="3">
    <source>
        <dbReference type="ARBA" id="ARBA00022723"/>
    </source>
</evidence>
<keyword evidence="3" id="KW-0479">Metal-binding</keyword>
<dbReference type="InterPro" id="IPR040393">
    <property type="entry name" value="TREX1/2"/>
</dbReference>
<evidence type="ECO:0000256" key="5">
    <source>
        <dbReference type="ARBA" id="ARBA00022839"/>
    </source>
</evidence>
<proteinExistence type="inferred from homology"/>
<dbReference type="PANTHER" id="PTHR13058:SF19">
    <property type="entry name" value="LD40940P"/>
    <property type="match status" value="1"/>
</dbReference>
<reference evidence="11" key="1">
    <citation type="submission" date="2025-08" db="UniProtKB">
        <authorList>
            <consortium name="RefSeq"/>
        </authorList>
    </citation>
    <scope>IDENTIFICATION</scope>
    <source>
        <tissue evidence="11">Whole sample</tissue>
    </source>
</reference>
<keyword evidence="4" id="KW-0378">Hydrolase</keyword>
<dbReference type="GO" id="GO:0008296">
    <property type="term" value="F:3'-5'-DNA exonuclease activity"/>
    <property type="evidence" value="ECO:0007669"/>
    <property type="project" value="TreeGrafter"/>
</dbReference>
<evidence type="ECO:0000256" key="2">
    <source>
        <dbReference type="ARBA" id="ARBA00022722"/>
    </source>
</evidence>
<dbReference type="RefSeq" id="XP_022319114.1">
    <property type="nucleotide sequence ID" value="XM_022463406.1"/>
</dbReference>
<keyword evidence="6" id="KW-0460">Magnesium</keyword>
<dbReference type="Proteomes" id="UP000694844">
    <property type="component" value="Chromosome 2"/>
</dbReference>
<dbReference type="GeneID" id="111121918"/>
<evidence type="ECO:0000256" key="4">
    <source>
        <dbReference type="ARBA" id="ARBA00022801"/>
    </source>
</evidence>
<dbReference type="KEGG" id="cvn:111121918"/>
<dbReference type="SMART" id="SM00479">
    <property type="entry name" value="EXOIII"/>
    <property type="match status" value="1"/>
</dbReference>
<keyword evidence="2" id="KW-0540">Nuclease</keyword>
<dbReference type="InterPro" id="IPR036397">
    <property type="entry name" value="RNaseH_sf"/>
</dbReference>
<gene>
    <name evidence="11" type="primary">LOC111121918</name>
</gene>
<protein>
    <submittedName>
        <fullName evidence="11">Uncharacterized protein LOC111121918</fullName>
    </submittedName>
</protein>
<dbReference type="OrthoDB" id="6137214at2759"/>
<dbReference type="Gene3D" id="3.30.420.10">
    <property type="entry name" value="Ribonuclease H-like superfamily/Ribonuclease H"/>
    <property type="match status" value="1"/>
</dbReference>
<organism evidence="10 11">
    <name type="scientific">Crassostrea virginica</name>
    <name type="common">Eastern oyster</name>
    <dbReference type="NCBI Taxonomy" id="6565"/>
    <lineage>
        <taxon>Eukaryota</taxon>
        <taxon>Metazoa</taxon>
        <taxon>Spiralia</taxon>
        <taxon>Lophotrochozoa</taxon>
        <taxon>Mollusca</taxon>
        <taxon>Bivalvia</taxon>
        <taxon>Autobranchia</taxon>
        <taxon>Pteriomorphia</taxon>
        <taxon>Ostreida</taxon>
        <taxon>Ostreoidea</taxon>
        <taxon>Ostreidae</taxon>
        <taxon>Crassostrea</taxon>
    </lineage>
</organism>
<feature type="compositionally biased region" description="Low complexity" evidence="8">
    <location>
        <begin position="56"/>
        <end position="65"/>
    </location>
</feature>
<name>A0A8B8CV54_CRAVI</name>
<dbReference type="CDD" id="cd06127">
    <property type="entry name" value="DEDDh"/>
    <property type="match status" value="1"/>
</dbReference>
<dbReference type="GO" id="GO:0003676">
    <property type="term" value="F:nucleic acid binding"/>
    <property type="evidence" value="ECO:0007669"/>
    <property type="project" value="InterPro"/>
</dbReference>
<evidence type="ECO:0000256" key="7">
    <source>
        <dbReference type="ARBA" id="ARBA00025769"/>
    </source>
</evidence>
<evidence type="ECO:0000313" key="10">
    <source>
        <dbReference type="Proteomes" id="UP000694844"/>
    </source>
</evidence>
<dbReference type="Pfam" id="PF00929">
    <property type="entry name" value="RNase_T"/>
    <property type="match status" value="1"/>
</dbReference>
<evidence type="ECO:0000313" key="11">
    <source>
        <dbReference type="RefSeq" id="XP_022319114.1"/>
    </source>
</evidence>
<accession>A0A8B8CV54</accession>
<keyword evidence="10" id="KW-1185">Reference proteome</keyword>
<feature type="region of interest" description="Disordered" evidence="8">
    <location>
        <begin position="1"/>
        <end position="69"/>
    </location>
</feature>
<feature type="domain" description="Exonuclease" evidence="9">
    <location>
        <begin position="93"/>
        <end position="275"/>
    </location>
</feature>
<dbReference type="SUPFAM" id="SSF53098">
    <property type="entry name" value="Ribonuclease H-like"/>
    <property type="match status" value="1"/>
</dbReference>
<evidence type="ECO:0000256" key="6">
    <source>
        <dbReference type="ARBA" id="ARBA00022842"/>
    </source>
</evidence>
<evidence type="ECO:0000259" key="9">
    <source>
        <dbReference type="SMART" id="SM00479"/>
    </source>
</evidence>
<comment type="similarity">
    <text evidence="7">Belongs to the exonuclease superfamily. TREX family.</text>
</comment>
<dbReference type="InterPro" id="IPR012337">
    <property type="entry name" value="RNaseH-like_sf"/>
</dbReference>
<dbReference type="InterPro" id="IPR013520">
    <property type="entry name" value="Ribonucl_H"/>
</dbReference>
<evidence type="ECO:0000256" key="1">
    <source>
        <dbReference type="ARBA" id="ARBA00001946"/>
    </source>
</evidence>
<dbReference type="GO" id="GO:0046872">
    <property type="term" value="F:metal ion binding"/>
    <property type="evidence" value="ECO:0007669"/>
    <property type="project" value="UniProtKB-KW"/>
</dbReference>
<sequence>MKAADKMLPSQNDMEKSKKKKALNMKAADKMLPSQNDMEKTKKKKALKAKFPVGKSTSSTSSTSSMQTCMGKERNVEQGVSQENLLKTPTTVTFVTFDLETTDLIRGFDVPHITQIGAYELNSEEDFSEYVIPKKPLSPYAAMITSIQMRGSNQMYVKGRPVAALNIRKALNRFMKWLGRFPNPVLIAHNGREFDFKVLRSAVKNINKTENLDRRVCGYIDSIEVFRKTYPNQKSYKQEALVASILNITYEAHSAHGDARVLGQLMEHANLSKKQLMQDSFTY</sequence>
<dbReference type="GO" id="GO:0006308">
    <property type="term" value="P:DNA catabolic process"/>
    <property type="evidence" value="ECO:0007669"/>
    <property type="project" value="TreeGrafter"/>
</dbReference>
<evidence type="ECO:0000256" key="8">
    <source>
        <dbReference type="SAM" id="MobiDB-lite"/>
    </source>
</evidence>
<comment type="cofactor">
    <cofactor evidence="1">
        <name>Mg(2+)</name>
        <dbReference type="ChEBI" id="CHEBI:18420"/>
    </cofactor>
</comment>
<dbReference type="AlphaFoldDB" id="A0A8B8CV54"/>